<dbReference type="STRING" id="935700.jaqu_27490"/>
<feature type="transmembrane region" description="Helical" evidence="1">
    <location>
        <begin position="85"/>
        <end position="102"/>
    </location>
</feature>
<keyword evidence="3" id="KW-1185">Reference proteome</keyword>
<protein>
    <submittedName>
        <fullName evidence="2">Branched-chain amino acid transport protein (AzlD)</fullName>
    </submittedName>
</protein>
<keyword evidence="1" id="KW-0812">Transmembrane</keyword>
<evidence type="ECO:0000256" key="1">
    <source>
        <dbReference type="SAM" id="Phobius"/>
    </source>
</evidence>
<sequence>MSDYPIWAIIALLGVLTYLTRFSFLGLVGDRPLPPWVLRHLRYTGVAVLPGLVAPLVFSPGSEADPVKIAAAATALLMGAWRRDVIQAALGGALVLAAGNWIL</sequence>
<dbReference type="OrthoDB" id="6119856at2"/>
<dbReference type="PATRIC" id="fig|935700.4.peg.2847"/>
<keyword evidence="1" id="KW-1133">Transmembrane helix</keyword>
<dbReference type="RefSeq" id="WP_043919543.1">
    <property type="nucleotide sequence ID" value="NZ_FZPF01000012.1"/>
</dbReference>
<evidence type="ECO:0000313" key="3">
    <source>
        <dbReference type="Proteomes" id="UP000032232"/>
    </source>
</evidence>
<feature type="transmembrane region" description="Helical" evidence="1">
    <location>
        <begin position="40"/>
        <end position="58"/>
    </location>
</feature>
<feature type="transmembrane region" description="Helical" evidence="1">
    <location>
        <begin position="6"/>
        <end position="28"/>
    </location>
</feature>
<keyword evidence="1" id="KW-0472">Membrane</keyword>
<accession>A0A0D1EF31</accession>
<proteinExistence type="predicted"/>
<name>A0A0D1EF31_9RHOB</name>
<dbReference type="InterPro" id="IPR008407">
    <property type="entry name" value="Brnchd-chn_aa_trnsp_AzlD"/>
</dbReference>
<dbReference type="Proteomes" id="UP000032232">
    <property type="component" value="Unassembled WGS sequence"/>
</dbReference>
<dbReference type="EMBL" id="JYFE01000049">
    <property type="protein sequence ID" value="KIT15501.1"/>
    <property type="molecule type" value="Genomic_DNA"/>
</dbReference>
<evidence type="ECO:0000313" key="2">
    <source>
        <dbReference type="EMBL" id="KIT15501.1"/>
    </source>
</evidence>
<gene>
    <name evidence="2" type="ORF">jaqu_27490</name>
</gene>
<organism evidence="2 3">
    <name type="scientific">Jannaschia aquimarina</name>
    <dbReference type="NCBI Taxonomy" id="935700"/>
    <lineage>
        <taxon>Bacteria</taxon>
        <taxon>Pseudomonadati</taxon>
        <taxon>Pseudomonadota</taxon>
        <taxon>Alphaproteobacteria</taxon>
        <taxon>Rhodobacterales</taxon>
        <taxon>Roseobacteraceae</taxon>
        <taxon>Jannaschia</taxon>
    </lineage>
</organism>
<dbReference type="Pfam" id="PF05437">
    <property type="entry name" value="AzlD"/>
    <property type="match status" value="1"/>
</dbReference>
<dbReference type="AlphaFoldDB" id="A0A0D1EF31"/>
<comment type="caution">
    <text evidence="2">The sequence shown here is derived from an EMBL/GenBank/DDBJ whole genome shotgun (WGS) entry which is preliminary data.</text>
</comment>
<reference evidence="2 3" key="1">
    <citation type="submission" date="2015-02" db="EMBL/GenBank/DDBJ databases">
        <title>Genome Sequence of Jannaschia aquimarina DSM28248, a member of the Roseobacter clade.</title>
        <authorList>
            <person name="Voget S."/>
            <person name="Daniel R."/>
        </authorList>
    </citation>
    <scope>NUCLEOTIDE SEQUENCE [LARGE SCALE GENOMIC DNA]</scope>
    <source>
        <strain evidence="2 3">GSW-M26</strain>
    </source>
</reference>